<proteinExistence type="predicted"/>
<evidence type="ECO:0000313" key="4">
    <source>
        <dbReference type="Proteomes" id="UP000707451"/>
    </source>
</evidence>
<reference evidence="3" key="1">
    <citation type="submission" date="2021-06" db="EMBL/GenBank/DDBJ databases">
        <title>Genome Sequence of Mortierella hyaline Strain SCG-10, a Cold-Adapted, Nitrate-Reducing Fungus Isolated from Soil in Minnesota, USA.</title>
        <authorList>
            <person name="Aldossari N."/>
        </authorList>
    </citation>
    <scope>NUCLEOTIDE SEQUENCE</scope>
    <source>
        <strain evidence="3">SCG-10</strain>
    </source>
</reference>
<sequence>MVDGQLELLVHILKKLKKNYLVVIAGRGESGSEFASSLVREGFSRVALLVGGIDALRNAESSPSSAASSAVASGGAAPLSPSLAATTTTSASSATIPAICSCRAIRQVISVHSKVKEEVVVHKCKTPFAPRSTVRRQAIVRSTAASQN</sequence>
<dbReference type="AlphaFoldDB" id="A0A9P7Y6N6"/>
<dbReference type="EMBL" id="JAHRHY010000001">
    <property type="protein sequence ID" value="KAG9072704.1"/>
    <property type="molecule type" value="Genomic_DNA"/>
</dbReference>
<feature type="region of interest" description="Disordered" evidence="1">
    <location>
        <begin position="65"/>
        <end position="84"/>
    </location>
</feature>
<dbReference type="OrthoDB" id="1668230at2759"/>
<keyword evidence="4" id="KW-1185">Reference proteome</keyword>
<evidence type="ECO:0000313" key="3">
    <source>
        <dbReference type="EMBL" id="KAG9072704.1"/>
    </source>
</evidence>
<name>A0A9P7Y6N6_9FUNG</name>
<organism evidence="3 4">
    <name type="scientific">Linnemannia hyalina</name>
    <dbReference type="NCBI Taxonomy" id="64524"/>
    <lineage>
        <taxon>Eukaryota</taxon>
        <taxon>Fungi</taxon>
        <taxon>Fungi incertae sedis</taxon>
        <taxon>Mucoromycota</taxon>
        <taxon>Mortierellomycotina</taxon>
        <taxon>Mortierellomycetes</taxon>
        <taxon>Mortierellales</taxon>
        <taxon>Mortierellaceae</taxon>
        <taxon>Linnemannia</taxon>
    </lineage>
</organism>
<protein>
    <recommendedName>
        <fullName evidence="2">Rhodanese domain-containing protein</fullName>
    </recommendedName>
</protein>
<accession>A0A9P7Y6N6</accession>
<evidence type="ECO:0000259" key="2">
    <source>
        <dbReference type="PROSITE" id="PS50206"/>
    </source>
</evidence>
<dbReference type="Proteomes" id="UP000707451">
    <property type="component" value="Unassembled WGS sequence"/>
</dbReference>
<evidence type="ECO:0000256" key="1">
    <source>
        <dbReference type="SAM" id="MobiDB-lite"/>
    </source>
</evidence>
<feature type="domain" description="Rhodanese" evidence="2">
    <location>
        <begin position="5"/>
        <end position="65"/>
    </location>
</feature>
<dbReference type="PROSITE" id="PS50206">
    <property type="entry name" value="RHODANESE_3"/>
    <property type="match status" value="1"/>
</dbReference>
<comment type="caution">
    <text evidence="3">The sequence shown here is derived from an EMBL/GenBank/DDBJ whole genome shotgun (WGS) entry which is preliminary data.</text>
</comment>
<dbReference type="InterPro" id="IPR001763">
    <property type="entry name" value="Rhodanese-like_dom"/>
</dbReference>
<gene>
    <name evidence="3" type="ORF">KI688_000479</name>
</gene>